<organism evidence="2">
    <name type="scientific">Anguilla anguilla</name>
    <name type="common">European freshwater eel</name>
    <name type="synonym">Muraena anguilla</name>
    <dbReference type="NCBI Taxonomy" id="7936"/>
    <lineage>
        <taxon>Eukaryota</taxon>
        <taxon>Metazoa</taxon>
        <taxon>Chordata</taxon>
        <taxon>Craniata</taxon>
        <taxon>Vertebrata</taxon>
        <taxon>Euteleostomi</taxon>
        <taxon>Actinopterygii</taxon>
        <taxon>Neopterygii</taxon>
        <taxon>Teleostei</taxon>
        <taxon>Anguilliformes</taxon>
        <taxon>Anguillidae</taxon>
        <taxon>Anguilla</taxon>
    </lineage>
</organism>
<keyword evidence="1" id="KW-0472">Membrane</keyword>
<reference evidence="2" key="1">
    <citation type="submission" date="2014-11" db="EMBL/GenBank/DDBJ databases">
        <authorList>
            <person name="Amaro Gonzalez C."/>
        </authorList>
    </citation>
    <scope>NUCLEOTIDE SEQUENCE</scope>
</reference>
<proteinExistence type="predicted"/>
<keyword evidence="1" id="KW-0812">Transmembrane</keyword>
<name>A0A0E9W4V6_ANGAN</name>
<dbReference type="AlphaFoldDB" id="A0A0E9W4V6"/>
<reference evidence="2" key="2">
    <citation type="journal article" date="2015" name="Fish Shellfish Immunol.">
        <title>Early steps in the European eel (Anguilla anguilla)-Vibrio vulnificus interaction in the gills: Role of the RtxA13 toxin.</title>
        <authorList>
            <person name="Callol A."/>
            <person name="Pajuelo D."/>
            <person name="Ebbesson L."/>
            <person name="Teles M."/>
            <person name="MacKenzie S."/>
            <person name="Amaro C."/>
        </authorList>
    </citation>
    <scope>NUCLEOTIDE SEQUENCE</scope>
</reference>
<keyword evidence="1" id="KW-1133">Transmembrane helix</keyword>
<sequence length="81" mass="9242">MPLPLLLKEKHSGLNLNVCLTNKRTHRHLITACVPLMMSYSYAHSSIVSWIKIAYYTLYVIIRCNYMQLQGADCSSLSHSV</sequence>
<evidence type="ECO:0000313" key="2">
    <source>
        <dbReference type="EMBL" id="JAH85377.1"/>
    </source>
</evidence>
<protein>
    <submittedName>
        <fullName evidence="2">Uncharacterized protein</fullName>
    </submittedName>
</protein>
<feature type="transmembrane region" description="Helical" evidence="1">
    <location>
        <begin position="42"/>
        <end position="62"/>
    </location>
</feature>
<evidence type="ECO:0000256" key="1">
    <source>
        <dbReference type="SAM" id="Phobius"/>
    </source>
</evidence>
<dbReference type="EMBL" id="GBXM01023200">
    <property type="protein sequence ID" value="JAH85377.1"/>
    <property type="molecule type" value="Transcribed_RNA"/>
</dbReference>
<accession>A0A0E9W4V6</accession>